<organism evidence="10 11">
    <name type="scientific">Tritrichomonas foetus</name>
    <dbReference type="NCBI Taxonomy" id="1144522"/>
    <lineage>
        <taxon>Eukaryota</taxon>
        <taxon>Metamonada</taxon>
        <taxon>Parabasalia</taxon>
        <taxon>Tritrichomonadida</taxon>
        <taxon>Tritrichomonadidae</taxon>
        <taxon>Tritrichomonas</taxon>
    </lineage>
</organism>
<feature type="modified residue" description="N6-(pyridoxal phosphate)lysine" evidence="8">
    <location>
        <position position="194"/>
    </location>
</feature>
<evidence type="ECO:0000256" key="2">
    <source>
        <dbReference type="ARBA" id="ARBA00009236"/>
    </source>
</evidence>
<dbReference type="GO" id="GO:0008453">
    <property type="term" value="F:alanine-glyoxylate transaminase activity"/>
    <property type="evidence" value="ECO:0007669"/>
    <property type="project" value="UniProtKB-EC"/>
</dbReference>
<keyword evidence="11" id="KW-1185">Reference proteome</keyword>
<dbReference type="InterPro" id="IPR000192">
    <property type="entry name" value="Aminotrans_V_dom"/>
</dbReference>
<dbReference type="InterPro" id="IPR015421">
    <property type="entry name" value="PyrdxlP-dep_Trfase_major"/>
</dbReference>
<accession>A0A1J4KCC2</accession>
<dbReference type="PANTHER" id="PTHR21152">
    <property type="entry name" value="AMINOTRANSFERASE CLASS V"/>
    <property type="match status" value="1"/>
</dbReference>
<dbReference type="PIRSF" id="PIRSF000524">
    <property type="entry name" value="SPT"/>
    <property type="match status" value="1"/>
</dbReference>
<evidence type="ECO:0000256" key="6">
    <source>
        <dbReference type="ARBA" id="ARBA00022898"/>
    </source>
</evidence>
<dbReference type="SUPFAM" id="SSF53383">
    <property type="entry name" value="PLP-dependent transferases"/>
    <property type="match status" value="1"/>
</dbReference>
<comment type="similarity">
    <text evidence="2">Belongs to the class-V pyridoxal-phosphate-dependent aminotransferase family.</text>
</comment>
<comment type="caution">
    <text evidence="10">The sequence shown here is derived from an EMBL/GenBank/DDBJ whole genome shotgun (WGS) entry which is preliminary data.</text>
</comment>
<dbReference type="Proteomes" id="UP000179807">
    <property type="component" value="Unassembled WGS sequence"/>
</dbReference>
<dbReference type="EC" id="2.6.1.44" evidence="3"/>
<dbReference type="InterPro" id="IPR015422">
    <property type="entry name" value="PyrdxlP-dep_Trfase_small"/>
</dbReference>
<dbReference type="RefSeq" id="XP_068360430.1">
    <property type="nucleotide sequence ID" value="XM_068503810.1"/>
</dbReference>
<dbReference type="VEuPathDB" id="TrichDB:TRFO_24545"/>
<evidence type="ECO:0000256" key="7">
    <source>
        <dbReference type="PIRSR" id="PIRSR000524-1"/>
    </source>
</evidence>
<evidence type="ECO:0000256" key="3">
    <source>
        <dbReference type="ARBA" id="ARBA00013049"/>
    </source>
</evidence>
<sequence>MISTETYQTPLIPGPTSVPEYIRKAYLTDFGSADLEEKYFQLYIETEKNIQKLLNTQNKVAIMSGEGMVALWGALKSVVKSGDRVLAVSSGLFGDGFADMAKALGCETRLVKGPEGDSPSEDDIRKAAQEFKPKVITMVQCETPSGILNPVEPCSRVAKELNAIFIVDFVSCAGSAEVRVDDWNIDLGLLGTQKCLSCLPDLGIVTVSEKAWKVIQEVNYPGYDALLPFEHAVENRYFPYTPNWHAVSALNTSLKHLLEEGLENVFNRHSQVALHCREEIRKLGLKTYPAREELNAPSVTAIYMPEGFTWSQFNGELRKRGIFVGGTFGDLAGKIFRIGHMGSQANREIVDRAINAIREILHK</sequence>
<evidence type="ECO:0000313" key="10">
    <source>
        <dbReference type="EMBL" id="OHT07294.1"/>
    </source>
</evidence>
<dbReference type="Pfam" id="PF00266">
    <property type="entry name" value="Aminotran_5"/>
    <property type="match status" value="1"/>
</dbReference>
<dbReference type="PANTHER" id="PTHR21152:SF24">
    <property type="entry name" value="ALANINE--GLYOXYLATE AMINOTRANSFERASE 1"/>
    <property type="match status" value="1"/>
</dbReference>
<evidence type="ECO:0000256" key="1">
    <source>
        <dbReference type="ARBA" id="ARBA00001933"/>
    </source>
</evidence>
<dbReference type="Gene3D" id="3.90.1150.10">
    <property type="entry name" value="Aspartate Aminotransferase, domain 1"/>
    <property type="match status" value="1"/>
</dbReference>
<keyword evidence="6 8" id="KW-0663">Pyridoxal phosphate</keyword>
<dbReference type="InterPro" id="IPR015424">
    <property type="entry name" value="PyrdxlP-dep_Trfase"/>
</dbReference>
<dbReference type="OrthoDB" id="24581at2759"/>
<name>A0A1J4KCC2_9EUKA</name>
<evidence type="ECO:0000259" key="9">
    <source>
        <dbReference type="Pfam" id="PF00266"/>
    </source>
</evidence>
<protein>
    <recommendedName>
        <fullName evidence="3">alanine--glyoxylate transaminase</fullName>
        <ecNumber evidence="3">2.6.1.44</ecNumber>
    </recommendedName>
</protein>
<gene>
    <name evidence="10" type="ORF">TRFO_24545</name>
</gene>
<dbReference type="GO" id="GO:0004760">
    <property type="term" value="F:L-serine-pyruvate transaminase activity"/>
    <property type="evidence" value="ECO:0007669"/>
    <property type="project" value="TreeGrafter"/>
</dbReference>
<keyword evidence="5" id="KW-0808">Transferase</keyword>
<comment type="cofactor">
    <cofactor evidence="1 8">
        <name>pyridoxal 5'-phosphate</name>
        <dbReference type="ChEBI" id="CHEBI:597326"/>
    </cofactor>
</comment>
<evidence type="ECO:0000256" key="8">
    <source>
        <dbReference type="PIRSR" id="PIRSR000524-50"/>
    </source>
</evidence>
<dbReference type="GO" id="GO:0005777">
    <property type="term" value="C:peroxisome"/>
    <property type="evidence" value="ECO:0007669"/>
    <property type="project" value="TreeGrafter"/>
</dbReference>
<feature type="binding site" evidence="7">
    <location>
        <position position="337"/>
    </location>
    <ligand>
        <name>substrate</name>
    </ligand>
</feature>
<dbReference type="GO" id="GO:0019265">
    <property type="term" value="P:glycine biosynthetic process, by transamination of glyoxylate"/>
    <property type="evidence" value="ECO:0007669"/>
    <property type="project" value="TreeGrafter"/>
</dbReference>
<dbReference type="Gene3D" id="3.40.640.10">
    <property type="entry name" value="Type I PLP-dependent aspartate aminotransferase-like (Major domain)"/>
    <property type="match status" value="1"/>
</dbReference>
<evidence type="ECO:0000313" key="11">
    <source>
        <dbReference type="Proteomes" id="UP000179807"/>
    </source>
</evidence>
<keyword evidence="4 10" id="KW-0032">Aminotransferase</keyword>
<dbReference type="EMBL" id="MLAK01000701">
    <property type="protein sequence ID" value="OHT07294.1"/>
    <property type="molecule type" value="Genomic_DNA"/>
</dbReference>
<dbReference type="AlphaFoldDB" id="A0A1J4KCC2"/>
<evidence type="ECO:0000256" key="5">
    <source>
        <dbReference type="ARBA" id="ARBA00022679"/>
    </source>
</evidence>
<feature type="domain" description="Aminotransferase class V" evidence="9">
    <location>
        <begin position="32"/>
        <end position="324"/>
    </location>
</feature>
<proteinExistence type="inferred from homology"/>
<dbReference type="InterPro" id="IPR024169">
    <property type="entry name" value="SP_NH2Trfase/AEP_transaminase"/>
</dbReference>
<dbReference type="GeneID" id="94838514"/>
<evidence type="ECO:0000256" key="4">
    <source>
        <dbReference type="ARBA" id="ARBA00022576"/>
    </source>
</evidence>
<reference evidence="10" key="1">
    <citation type="submission" date="2016-10" db="EMBL/GenBank/DDBJ databases">
        <authorList>
            <person name="Benchimol M."/>
            <person name="Almeida L.G."/>
            <person name="Vasconcelos A.T."/>
            <person name="Perreira-Neves A."/>
            <person name="Rosa I.A."/>
            <person name="Tasca T."/>
            <person name="Bogo M.R."/>
            <person name="de Souza W."/>
        </authorList>
    </citation>
    <scope>NUCLEOTIDE SEQUENCE [LARGE SCALE GENOMIC DNA]</scope>
    <source>
        <strain evidence="10">K</strain>
    </source>
</reference>